<feature type="region of interest" description="Disordered" evidence="1">
    <location>
        <begin position="1045"/>
        <end position="1104"/>
    </location>
</feature>
<feature type="region of interest" description="Disordered" evidence="1">
    <location>
        <begin position="1420"/>
        <end position="1469"/>
    </location>
</feature>
<accession>A0A653DFE5</accession>
<protein>
    <submittedName>
        <fullName evidence="2">Uncharacterized protein</fullName>
    </submittedName>
</protein>
<feature type="region of interest" description="Disordered" evidence="1">
    <location>
        <begin position="1624"/>
        <end position="1687"/>
    </location>
</feature>
<proteinExistence type="predicted"/>
<feature type="compositionally biased region" description="Basic and acidic residues" evidence="1">
    <location>
        <begin position="1627"/>
        <end position="1640"/>
    </location>
</feature>
<dbReference type="OrthoDB" id="504708at2759"/>
<feature type="region of interest" description="Disordered" evidence="1">
    <location>
        <begin position="1250"/>
        <end position="1270"/>
    </location>
</feature>
<feature type="compositionally biased region" description="Polar residues" evidence="1">
    <location>
        <begin position="843"/>
        <end position="866"/>
    </location>
</feature>
<feature type="region of interest" description="Disordered" evidence="1">
    <location>
        <begin position="714"/>
        <end position="745"/>
    </location>
</feature>
<organism evidence="2 3">
    <name type="scientific">Callosobruchus maculatus</name>
    <name type="common">Southern cowpea weevil</name>
    <name type="synonym">Pulse bruchid</name>
    <dbReference type="NCBI Taxonomy" id="64391"/>
    <lineage>
        <taxon>Eukaryota</taxon>
        <taxon>Metazoa</taxon>
        <taxon>Ecdysozoa</taxon>
        <taxon>Arthropoda</taxon>
        <taxon>Hexapoda</taxon>
        <taxon>Insecta</taxon>
        <taxon>Pterygota</taxon>
        <taxon>Neoptera</taxon>
        <taxon>Endopterygota</taxon>
        <taxon>Coleoptera</taxon>
        <taxon>Polyphaga</taxon>
        <taxon>Cucujiformia</taxon>
        <taxon>Chrysomeloidea</taxon>
        <taxon>Chrysomelidae</taxon>
        <taxon>Bruchinae</taxon>
        <taxon>Bruchini</taxon>
        <taxon>Callosobruchus</taxon>
    </lineage>
</organism>
<evidence type="ECO:0000313" key="3">
    <source>
        <dbReference type="Proteomes" id="UP000410492"/>
    </source>
</evidence>
<feature type="compositionally biased region" description="Polar residues" evidence="1">
    <location>
        <begin position="610"/>
        <end position="623"/>
    </location>
</feature>
<name>A0A653DFE5_CALMS</name>
<feature type="region of interest" description="Disordered" evidence="1">
    <location>
        <begin position="114"/>
        <end position="136"/>
    </location>
</feature>
<feature type="region of interest" description="Disordered" evidence="1">
    <location>
        <begin position="1210"/>
        <end position="1230"/>
    </location>
</feature>
<feature type="compositionally biased region" description="Polar residues" evidence="1">
    <location>
        <begin position="1420"/>
        <end position="1432"/>
    </location>
</feature>
<evidence type="ECO:0000313" key="2">
    <source>
        <dbReference type="EMBL" id="VEN58919.1"/>
    </source>
</evidence>
<feature type="compositionally biased region" description="Low complexity" evidence="1">
    <location>
        <begin position="824"/>
        <end position="839"/>
    </location>
</feature>
<feature type="compositionally biased region" description="Basic and acidic residues" evidence="1">
    <location>
        <begin position="1216"/>
        <end position="1225"/>
    </location>
</feature>
<feature type="compositionally biased region" description="Polar residues" evidence="1">
    <location>
        <begin position="714"/>
        <end position="736"/>
    </location>
</feature>
<feature type="compositionally biased region" description="Polar residues" evidence="1">
    <location>
        <begin position="1354"/>
        <end position="1374"/>
    </location>
</feature>
<feature type="compositionally biased region" description="Basic and acidic residues" evidence="1">
    <location>
        <begin position="1343"/>
        <end position="1352"/>
    </location>
</feature>
<feature type="non-terminal residue" evidence="2">
    <location>
        <position position="1744"/>
    </location>
</feature>
<sequence length="1744" mass="195814">MLASATKFKKSSYPSYLQFNFDAADPNDDFKPFVPDYQTQKYQPGYASENPDSYSYYMHTPTVSPNNRGGYHDFLLQSHSDLVAKTASTPKVFNKATEAVTKKFDTKKFKSSSVASTSTTEMTPDKDHKEDTTEGEAADYDEEYEHFEPPPEFFQSENRYANIANPFADPNFDFDKFLEGFQETTTTTTTTPKPTTTKPRFTSSIHFGFHSQGHGNQLTSQTPLLSDHMQHITNMAHNLTHYPPNNHFMHPPHSQNVNIKSSVHPTFPSTTGVISQYPTTSGVIQQQHQSSLSHKGPQNYQHSQVNGLSNHKLLPNAGGNQSPPILGVHQFATTPTLGVHQYPQVIPRQPPSTFTLRTPSFAQSIPTMTQSMPDLTSNMSIPFKSSVQFGSTTVDPRYHGPGNMPAQFAHKSTTNTMPALPLADGTQITEGYPPNNYVRVSTPRTFSEATSRKSRPIVEEYFELSTVPNAYGTQSTTKHPKVGVTPKSHVSIQQINNKTVITKLPASEYYYEYEEDHKMATQAPNMNLEVPSTVKNPADEYEYYYEDEEYDDHKNKHGMLNATRTKKPSDTTKTMYQVTPSTVTTGMTKAPQHQHYSTLTATMSPKPFFTSDQRMRPSTSLPTSKLMPTRGRQRLNSTLRHNLDLKRGLLKAKPSDESSAAPSKAAPTATTAAARTVYNNSQYTNNQHEPYYALYDDVDLYRDAEYSLNNYNQANTQRAQTPTYRGTAAPVTQTTAVREDTSKRGNTVYLQQNSYPQDAYQQSTVADYNDNRYDTVADDQAIYRQSSRQPTASRQPPPSLRDDRNELNDVEDDIPKRTTNARKPITTTIRTTTTTTTPRTNPPKKSTQPLSSENVVTAKEQQFNKTISEDSRRNLNNPNPRNTTTHNKTEFRINVDDSVTDDSKQYLKPNPVPTTLKPMFHYITKAPKSTDHISNYTSNNPDITVARTKPITPTTYSPPKFFLKAILPKSLPHPTVGSDTRSSEETVQAKAYKTLKAVRKLINPISVNHELANIAKLASKFITQDIDSQTSQFNFENSASYIHPSDQRTATEEHLSKQEFSTNAPRPMKHNDSNRESTTGSGESSISSINRGHRRYTPSNEPERLIIDMSTEDDGSYEVSTGVKALLGATSTSTSTEDNSYETSTIKKHQRNVYSNVAPKILIDMSTEEEETYESSTKKYLYNNEVSSTPTTYEDDYRYPKRVKLLRTNKFSTHSSTEDERRDEVSSTSKQLINNRILSTTTPKMIIDMSSEDDDDYSLSSTEGRDPSVEENLAKTENAIGNTKTSTISPRMSNGQRPAQNEKLSTLIRSIIGTSTEDNVERYRLYKTARFPHSEQVSLDPPASREEKDDYALSRSTFPQNQKISDHSGVQSDGKNGYRFTERARFDHNNHYRSSKVQSPPSTVLPKKAKFVEYDYDYKSSSTEELSNENMMTTTPSSKTTTENDYDYRSSSTEEVSQNSKISSTENDYDYKSSSTEYLAHSITPPPITEMSTSTEDDSDYRLYKEARLLQFNKVTTASPKLTTLSNKQSKELLNEDISDITETNEVSDEYLSDRSGSSEELDNFVPDERNKTVVPINDSPLPIFKPKKPNPETSKSEIPQSTSPGRVSRVNAAIKSLLAVGGRTKCPNDRNPKCNEVKPRTNNRGRGSAHYGGVGTQITNNEVTFNTNRGTPAPRSRPTLKPTTSIVSKSQEFVDIYRHPPRRPSPIYPQPQPDKTAAKCRKDVCLLPDCSCGGRDIPGKLYK</sequence>
<dbReference type="Proteomes" id="UP000410492">
    <property type="component" value="Unassembled WGS sequence"/>
</dbReference>
<feature type="compositionally biased region" description="Basic and acidic residues" evidence="1">
    <location>
        <begin position="1045"/>
        <end position="1057"/>
    </location>
</feature>
<feature type="compositionally biased region" description="Polar residues" evidence="1">
    <location>
        <begin position="1592"/>
        <end position="1606"/>
    </location>
</feature>
<dbReference type="EMBL" id="CAACVG010011824">
    <property type="protein sequence ID" value="VEN58919.1"/>
    <property type="molecule type" value="Genomic_DNA"/>
</dbReference>
<feature type="region of interest" description="Disordered" evidence="1">
    <location>
        <begin position="1281"/>
        <end position="1300"/>
    </location>
</feature>
<keyword evidence="3" id="KW-1185">Reference proteome</keyword>
<feature type="compositionally biased region" description="Polar residues" evidence="1">
    <location>
        <begin position="1657"/>
        <end position="1671"/>
    </location>
</feature>
<feature type="region of interest" description="Disordered" evidence="1">
    <location>
        <begin position="609"/>
        <end position="641"/>
    </location>
</feature>
<feature type="region of interest" description="Disordered" evidence="1">
    <location>
        <begin position="782"/>
        <end position="890"/>
    </location>
</feature>
<feature type="compositionally biased region" description="Low complexity" evidence="1">
    <location>
        <begin position="1076"/>
        <end position="1090"/>
    </location>
</feature>
<gene>
    <name evidence="2" type="ORF">CALMAC_LOCUS17136</name>
</gene>
<reference evidence="2 3" key="1">
    <citation type="submission" date="2019-01" db="EMBL/GenBank/DDBJ databases">
        <authorList>
            <person name="Sayadi A."/>
        </authorList>
    </citation>
    <scope>NUCLEOTIDE SEQUENCE [LARGE SCALE GENOMIC DNA]</scope>
</reference>
<feature type="compositionally biased region" description="Polar residues" evidence="1">
    <location>
        <begin position="783"/>
        <end position="794"/>
    </location>
</feature>
<evidence type="ECO:0000256" key="1">
    <source>
        <dbReference type="SAM" id="MobiDB-lite"/>
    </source>
</evidence>
<feature type="compositionally biased region" description="Basic and acidic residues" evidence="1">
    <location>
        <begin position="123"/>
        <end position="132"/>
    </location>
</feature>
<feature type="compositionally biased region" description="Low complexity" evidence="1">
    <location>
        <begin position="874"/>
        <end position="886"/>
    </location>
</feature>
<feature type="region of interest" description="Disordered" evidence="1">
    <location>
        <begin position="1333"/>
        <end position="1377"/>
    </location>
</feature>
<feature type="compositionally biased region" description="Polar residues" evidence="1">
    <location>
        <begin position="1449"/>
        <end position="1469"/>
    </location>
</feature>
<feature type="region of interest" description="Disordered" evidence="1">
    <location>
        <begin position="1536"/>
        <end position="1607"/>
    </location>
</feature>